<proteinExistence type="predicted"/>
<organism evidence="2 3">
    <name type="scientific">Eruca vesicaria subsp. sativa</name>
    <name type="common">Garden rocket</name>
    <name type="synonym">Eruca sativa</name>
    <dbReference type="NCBI Taxonomy" id="29727"/>
    <lineage>
        <taxon>Eukaryota</taxon>
        <taxon>Viridiplantae</taxon>
        <taxon>Streptophyta</taxon>
        <taxon>Embryophyta</taxon>
        <taxon>Tracheophyta</taxon>
        <taxon>Spermatophyta</taxon>
        <taxon>Magnoliopsida</taxon>
        <taxon>eudicotyledons</taxon>
        <taxon>Gunneridae</taxon>
        <taxon>Pentapetalae</taxon>
        <taxon>rosids</taxon>
        <taxon>malvids</taxon>
        <taxon>Brassicales</taxon>
        <taxon>Brassicaceae</taxon>
        <taxon>Brassiceae</taxon>
        <taxon>Eruca</taxon>
    </lineage>
</organism>
<reference evidence="2 3" key="1">
    <citation type="submission" date="2022-03" db="EMBL/GenBank/DDBJ databases">
        <authorList>
            <person name="Macdonald S."/>
            <person name="Ahmed S."/>
            <person name="Newling K."/>
        </authorList>
    </citation>
    <scope>NUCLEOTIDE SEQUENCE [LARGE SCALE GENOMIC DNA]</scope>
</reference>
<accession>A0ABC8K167</accession>
<name>A0ABC8K167_ERUVS</name>
<feature type="domain" description="KIB1-4 beta-propeller" evidence="1">
    <location>
        <begin position="8"/>
        <end position="70"/>
    </location>
</feature>
<sequence length="98" mass="11359">MPKFGVRFFRLYKVYSLGLFKKHEEVHSLGDEAMLLDLGITVLANDNDGIRRNSIYFSGSKKANSISLFNLETRKKEKLHRFDCSSVQLSSKRWFLPS</sequence>
<evidence type="ECO:0000259" key="1">
    <source>
        <dbReference type="Pfam" id="PF03478"/>
    </source>
</evidence>
<evidence type="ECO:0000313" key="3">
    <source>
        <dbReference type="Proteomes" id="UP001642260"/>
    </source>
</evidence>
<comment type="caution">
    <text evidence="2">The sequence shown here is derived from an EMBL/GenBank/DDBJ whole genome shotgun (WGS) entry which is preliminary data.</text>
</comment>
<dbReference type="Pfam" id="PF03478">
    <property type="entry name" value="Beta-prop_KIB1-4"/>
    <property type="match status" value="1"/>
</dbReference>
<dbReference type="AlphaFoldDB" id="A0ABC8K167"/>
<keyword evidence="3" id="KW-1185">Reference proteome</keyword>
<dbReference type="EMBL" id="CAKOAT010164378">
    <property type="protein sequence ID" value="CAH8350020.1"/>
    <property type="molecule type" value="Genomic_DNA"/>
</dbReference>
<dbReference type="Proteomes" id="UP001642260">
    <property type="component" value="Unassembled WGS sequence"/>
</dbReference>
<gene>
    <name evidence="2" type="ORF">ERUC_LOCUS17876</name>
</gene>
<dbReference type="InterPro" id="IPR005174">
    <property type="entry name" value="KIB1-4_b-propeller"/>
</dbReference>
<protein>
    <recommendedName>
        <fullName evidence="1">KIB1-4 beta-propeller domain-containing protein</fullName>
    </recommendedName>
</protein>
<evidence type="ECO:0000313" key="2">
    <source>
        <dbReference type="EMBL" id="CAH8350020.1"/>
    </source>
</evidence>